<keyword evidence="1" id="KW-0732">Signal</keyword>
<name>A0A563EGF9_9PSEU</name>
<dbReference type="Proteomes" id="UP000316639">
    <property type="component" value="Unassembled WGS sequence"/>
</dbReference>
<feature type="signal peptide" evidence="1">
    <location>
        <begin position="1"/>
        <end position="24"/>
    </location>
</feature>
<keyword evidence="3" id="KW-1185">Reference proteome</keyword>
<reference evidence="2 3" key="1">
    <citation type="submission" date="2019-07" db="EMBL/GenBank/DDBJ databases">
        <title>Lentzea xizangensis sp. nov., isolated from Qinghai-Tibetan Plateau Soils.</title>
        <authorList>
            <person name="Huang J."/>
        </authorList>
    </citation>
    <scope>NUCLEOTIDE SEQUENCE [LARGE SCALE GENOMIC DNA]</scope>
    <source>
        <strain evidence="2 3">FXJ1.1311</strain>
    </source>
</reference>
<evidence type="ECO:0000313" key="3">
    <source>
        <dbReference type="Proteomes" id="UP000316639"/>
    </source>
</evidence>
<proteinExistence type="predicted"/>
<dbReference type="AlphaFoldDB" id="A0A563EGF9"/>
<sequence>MFKTAAAVCAAAALSLAASPLAHASDEPSPVSIDLDRGMGMGVDREGTWTANTFGYFTVDLSDAADENLDEVSVFVSVPDAVEVADYSGDDWDCWDVDGGIECHNPQLMVPGEAWPTLTVHLYVHDHMDDVGSIDVYATTGDFGPAHEGVPFQTNTRV</sequence>
<protein>
    <submittedName>
        <fullName evidence="2">Uncharacterized protein</fullName>
    </submittedName>
</protein>
<comment type="caution">
    <text evidence="2">The sequence shown here is derived from an EMBL/GenBank/DDBJ whole genome shotgun (WGS) entry which is preliminary data.</text>
</comment>
<organism evidence="2 3">
    <name type="scientific">Lentzea tibetensis</name>
    <dbReference type="NCBI Taxonomy" id="2591470"/>
    <lineage>
        <taxon>Bacteria</taxon>
        <taxon>Bacillati</taxon>
        <taxon>Actinomycetota</taxon>
        <taxon>Actinomycetes</taxon>
        <taxon>Pseudonocardiales</taxon>
        <taxon>Pseudonocardiaceae</taxon>
        <taxon>Lentzea</taxon>
    </lineage>
</organism>
<evidence type="ECO:0000256" key="1">
    <source>
        <dbReference type="SAM" id="SignalP"/>
    </source>
</evidence>
<dbReference type="EMBL" id="VOBR01000043">
    <property type="protein sequence ID" value="TWP45189.1"/>
    <property type="molecule type" value="Genomic_DNA"/>
</dbReference>
<gene>
    <name evidence="2" type="ORF">FKR81_39595</name>
</gene>
<feature type="chain" id="PRO_5022247394" evidence="1">
    <location>
        <begin position="25"/>
        <end position="158"/>
    </location>
</feature>
<evidence type="ECO:0000313" key="2">
    <source>
        <dbReference type="EMBL" id="TWP45189.1"/>
    </source>
</evidence>
<dbReference type="OrthoDB" id="3683301at2"/>
<accession>A0A563EGF9</accession>
<dbReference type="RefSeq" id="WP_146360153.1">
    <property type="nucleotide sequence ID" value="NZ_VOBR01000043.1"/>
</dbReference>